<dbReference type="Proteomes" id="UP000606974">
    <property type="component" value="Unassembled WGS sequence"/>
</dbReference>
<evidence type="ECO:0000313" key="1">
    <source>
        <dbReference type="EMBL" id="KAF7503275.1"/>
    </source>
</evidence>
<comment type="caution">
    <text evidence="1">The sequence shown here is derived from an EMBL/GenBank/DDBJ whole genome shotgun (WGS) entry which is preliminary data.</text>
</comment>
<dbReference type="EMBL" id="JAACFV010000187">
    <property type="protein sequence ID" value="KAF7503275.1"/>
    <property type="molecule type" value="Genomic_DNA"/>
</dbReference>
<reference evidence="1" key="1">
    <citation type="submission" date="2020-02" db="EMBL/GenBank/DDBJ databases">
        <authorList>
            <person name="Palmer J.M."/>
        </authorList>
    </citation>
    <scope>NUCLEOTIDE SEQUENCE</scope>
    <source>
        <strain evidence="1">EPUS1.4</strain>
        <tissue evidence="1">Thallus</tissue>
    </source>
</reference>
<gene>
    <name evidence="1" type="ORF">GJ744_004033</name>
</gene>
<proteinExistence type="predicted"/>
<name>A0A8H7DZE1_9EURO</name>
<keyword evidence="2" id="KW-1185">Reference proteome</keyword>
<organism evidence="1 2">
    <name type="scientific">Endocarpon pusillum</name>
    <dbReference type="NCBI Taxonomy" id="364733"/>
    <lineage>
        <taxon>Eukaryota</taxon>
        <taxon>Fungi</taxon>
        <taxon>Dikarya</taxon>
        <taxon>Ascomycota</taxon>
        <taxon>Pezizomycotina</taxon>
        <taxon>Eurotiomycetes</taxon>
        <taxon>Chaetothyriomycetidae</taxon>
        <taxon>Verrucariales</taxon>
        <taxon>Verrucariaceae</taxon>
        <taxon>Endocarpon</taxon>
    </lineage>
</organism>
<dbReference type="AlphaFoldDB" id="A0A8H7DZE1"/>
<protein>
    <submittedName>
        <fullName evidence="1">Uncharacterized protein</fullName>
    </submittedName>
</protein>
<accession>A0A8H7DZE1</accession>
<evidence type="ECO:0000313" key="2">
    <source>
        <dbReference type="Proteomes" id="UP000606974"/>
    </source>
</evidence>
<sequence length="166" mass="18746">MHQWSLEILHHKGRVSQVFVSTDTGNICPSDTQYLELVASIGHTGVIPRLSSLADNKFLPSQEYSDLTVIVPVSQHKPCLKWLHEADMEIDHAVRGLGWNSCDFMSGSQRNGCRYAIQLAVALVYFIWRTADLLTHMARSLAMDKLIWQSYSTYPQWVLLGDALAD</sequence>